<dbReference type="GO" id="GO:0071949">
    <property type="term" value="F:FAD binding"/>
    <property type="evidence" value="ECO:0007669"/>
    <property type="project" value="InterPro"/>
</dbReference>
<dbReference type="Pfam" id="PF02754">
    <property type="entry name" value="CCG"/>
    <property type="match status" value="1"/>
</dbReference>
<proteinExistence type="predicted"/>
<dbReference type="SUPFAM" id="SSF55103">
    <property type="entry name" value="FAD-linked oxidases, C-terminal domain"/>
    <property type="match status" value="1"/>
</dbReference>
<dbReference type="PROSITE" id="PS51387">
    <property type="entry name" value="FAD_PCMH"/>
    <property type="match status" value="1"/>
</dbReference>
<dbReference type="GO" id="GO:0032259">
    <property type="term" value="P:methylation"/>
    <property type="evidence" value="ECO:0007669"/>
    <property type="project" value="UniProtKB-KW"/>
</dbReference>
<accession>A0A4P2Q3S3</accession>
<evidence type="ECO:0000256" key="8">
    <source>
        <dbReference type="SAM" id="Phobius"/>
    </source>
</evidence>
<evidence type="ECO:0000256" key="6">
    <source>
        <dbReference type="ARBA" id="ARBA00023004"/>
    </source>
</evidence>
<dbReference type="PROSITE" id="PS00198">
    <property type="entry name" value="4FE4S_FER_1"/>
    <property type="match status" value="1"/>
</dbReference>
<dbReference type="GO" id="GO:0004458">
    <property type="term" value="F:D-lactate dehydrogenase (cytochrome) activity"/>
    <property type="evidence" value="ECO:0007669"/>
    <property type="project" value="TreeGrafter"/>
</dbReference>
<keyword evidence="8" id="KW-1133">Transmembrane helix</keyword>
<dbReference type="Pfam" id="PF01565">
    <property type="entry name" value="FAD_binding_4"/>
    <property type="match status" value="1"/>
</dbReference>
<evidence type="ECO:0000259" key="9">
    <source>
        <dbReference type="PROSITE" id="PS51387"/>
    </source>
</evidence>
<dbReference type="InterPro" id="IPR017896">
    <property type="entry name" value="4Fe4S_Fe-S-bd"/>
</dbReference>
<keyword evidence="10" id="KW-0808">Transferase</keyword>
<keyword evidence="2" id="KW-0285">Flavoprotein</keyword>
<dbReference type="InterPro" id="IPR036318">
    <property type="entry name" value="FAD-bd_PCMH-like_sf"/>
</dbReference>
<dbReference type="InterPro" id="IPR004113">
    <property type="entry name" value="FAD-bd_oxidored_4_C"/>
</dbReference>
<keyword evidence="10" id="KW-0489">Methyltransferase</keyword>
<dbReference type="Pfam" id="PF02913">
    <property type="entry name" value="FAD-oxidase_C"/>
    <property type="match status" value="1"/>
</dbReference>
<evidence type="ECO:0000256" key="3">
    <source>
        <dbReference type="ARBA" id="ARBA00022723"/>
    </source>
</evidence>
<dbReference type="PANTHER" id="PTHR11748">
    <property type="entry name" value="D-LACTATE DEHYDROGENASE"/>
    <property type="match status" value="1"/>
</dbReference>
<keyword evidence="8" id="KW-0472">Membrane</keyword>
<dbReference type="GO" id="GO:0008720">
    <property type="term" value="F:D-lactate dehydrogenase (NAD+) activity"/>
    <property type="evidence" value="ECO:0007669"/>
    <property type="project" value="TreeGrafter"/>
</dbReference>
<dbReference type="PANTHER" id="PTHR11748:SF119">
    <property type="entry name" value="D-2-HYDROXYGLUTARATE DEHYDROGENASE"/>
    <property type="match status" value="1"/>
</dbReference>
<gene>
    <name evidence="10" type="ORF">SOCEGT47_043310</name>
</gene>
<dbReference type="SUPFAM" id="SSF56176">
    <property type="entry name" value="FAD-binding/transporter-associated domain-like"/>
    <property type="match status" value="1"/>
</dbReference>
<keyword evidence="4" id="KW-0274">FAD</keyword>
<dbReference type="InterPro" id="IPR016166">
    <property type="entry name" value="FAD-bd_PCMH"/>
</dbReference>
<evidence type="ECO:0000313" key="11">
    <source>
        <dbReference type="Proteomes" id="UP000295781"/>
    </source>
</evidence>
<feature type="transmembrane region" description="Helical" evidence="8">
    <location>
        <begin position="998"/>
        <end position="1016"/>
    </location>
</feature>
<reference evidence="10 11" key="1">
    <citation type="submission" date="2015-09" db="EMBL/GenBank/DDBJ databases">
        <title>Sorangium comparison.</title>
        <authorList>
            <person name="Zaburannyi N."/>
            <person name="Bunk B."/>
            <person name="Overmann J."/>
            <person name="Mueller R."/>
        </authorList>
    </citation>
    <scope>NUCLEOTIDE SEQUENCE [LARGE SCALE GENOMIC DNA]</scope>
    <source>
        <strain evidence="10 11">So ceGT47</strain>
    </source>
</reference>
<evidence type="ECO:0000256" key="4">
    <source>
        <dbReference type="ARBA" id="ARBA00022827"/>
    </source>
</evidence>
<dbReference type="GO" id="GO:0051536">
    <property type="term" value="F:iron-sulfur cluster binding"/>
    <property type="evidence" value="ECO:0007669"/>
    <property type="project" value="UniProtKB-KW"/>
</dbReference>
<dbReference type="EMBL" id="CP012670">
    <property type="protein sequence ID" value="AUX23801.1"/>
    <property type="molecule type" value="Genomic_DNA"/>
</dbReference>
<dbReference type="GO" id="GO:1903457">
    <property type="term" value="P:lactate catabolic process"/>
    <property type="evidence" value="ECO:0007669"/>
    <property type="project" value="TreeGrafter"/>
</dbReference>
<dbReference type="GO" id="GO:0008168">
    <property type="term" value="F:methyltransferase activity"/>
    <property type="evidence" value="ECO:0007669"/>
    <property type="project" value="UniProtKB-KW"/>
</dbReference>
<dbReference type="InterPro" id="IPR004017">
    <property type="entry name" value="Cys_rich_dom"/>
</dbReference>
<keyword evidence="8" id="KW-0812">Transmembrane</keyword>
<dbReference type="Proteomes" id="UP000295781">
    <property type="component" value="Chromosome"/>
</dbReference>
<organism evidence="10 11">
    <name type="scientific">Sorangium cellulosum</name>
    <name type="common">Polyangium cellulosum</name>
    <dbReference type="NCBI Taxonomy" id="56"/>
    <lineage>
        <taxon>Bacteria</taxon>
        <taxon>Pseudomonadati</taxon>
        <taxon>Myxococcota</taxon>
        <taxon>Polyangia</taxon>
        <taxon>Polyangiales</taxon>
        <taxon>Polyangiaceae</taxon>
        <taxon>Sorangium</taxon>
    </lineage>
</organism>
<keyword evidence="3" id="KW-0479">Metal-binding</keyword>
<sequence length="1023" mass="112825">MVMLVPLRRGRDDRRQAPVAAHDIADLEAELRAAISGEVRFDSESRAVYSTDGSNYRQVPLGVVLPRSAGDVVATVAACRRHGAPVLPRGAGTSLAGQTCNVAVVLDFSKYMNRVLDIDPARRLCRVQPGALLDDLRGQAQRHGLTFAPDPSTHRWCTLGGMIGNNSCGVHSIMNGSSGGRTADYVEELTVLTYEGHVLRVGPTPDHELDRILGEGGPRGRLYADLRALRDRYARLIRARFPDLPRRVSGYNLDDLLPEKGFHVGRALAGSEGTCVVVLEALLRLIPSPRERVLLVLGYPDVYSAGEHLVEVRGAGPSGLEGIDEQLVDFLGRKGLQREATGLLPEGRGWLMAEFRGETRAEARDRARALMSRLERARRPPAMRLCEEEGEQEQLWTVRESGLAATAHVPGMREAWPGWEDSAVPPERLAEYLPRLRGLLDRFGYKGSLYGHFGQGCVHTRIDFDLKTRPGIDRYLEFVNHAADLVLSLGGSLSGEHGDGQARAALLTKMYGEELVAAFREFKAIWDPRWKMNPGKVVDPYGIDENLRLGTGYDPPSLETHFRYPNDHGSFAEATLRCVGVGKCRKLDGGTMCPSYMVTREEIHTTRGRARLLFEMLQGEETPLGWDNPDVRDALDLCLACKGCKGECPVHVDMATYKAEFLAHYYEHHRRPMAAYSMGLIRTWARLASLAPGLVNAVFRVPWLGAALKRLGGIAPQRSMPTFARRTFKRWFFARPAPAGARERPPVILWPDTFNDHFHPEVAVAAVEVLEDAGYRVIVPRRSLCCGRPLYDHGMLDRAKSALREILDALRPVARAGIPVVGLEPSCVAVFRDELGELFPHDETARRLREQTYLLSELLDEIGYAPPRLDGERAVLHGHCHQKAVLRSDADAKLLRRAGVACEVLDAGCCGMAGSFGYEARHYEISQAVGERVLLPAVRRAGAGTLVVTSGFSCRGQIEEGTGRRPLHVAEVLHLALRRSRRAGHGAMAPARAPRPRALPAAAVLLSAALALGISWRRGWLRR</sequence>
<dbReference type="SUPFAM" id="SSF46548">
    <property type="entry name" value="alpha-helical ferredoxin"/>
    <property type="match status" value="1"/>
</dbReference>
<keyword evidence="6" id="KW-0408">Iron</keyword>
<dbReference type="Pfam" id="PF13183">
    <property type="entry name" value="Fer4_8"/>
    <property type="match status" value="1"/>
</dbReference>
<dbReference type="RefSeq" id="WP_129349241.1">
    <property type="nucleotide sequence ID" value="NZ_CP012670.1"/>
</dbReference>
<comment type="cofactor">
    <cofactor evidence="1">
        <name>FAD</name>
        <dbReference type="ChEBI" id="CHEBI:57692"/>
    </cofactor>
</comment>
<keyword evidence="5" id="KW-0560">Oxidoreductase</keyword>
<dbReference type="Gene3D" id="3.30.465.10">
    <property type="match status" value="1"/>
</dbReference>
<dbReference type="Gene3D" id="3.30.70.2740">
    <property type="match status" value="1"/>
</dbReference>
<evidence type="ECO:0000256" key="7">
    <source>
        <dbReference type="ARBA" id="ARBA00023014"/>
    </source>
</evidence>
<evidence type="ECO:0000256" key="2">
    <source>
        <dbReference type="ARBA" id="ARBA00022630"/>
    </source>
</evidence>
<dbReference type="OrthoDB" id="9811557at2"/>
<dbReference type="InterPro" id="IPR016164">
    <property type="entry name" value="FAD-linked_Oxase-like_C"/>
</dbReference>
<dbReference type="InterPro" id="IPR017900">
    <property type="entry name" value="4Fe4S_Fe_S_CS"/>
</dbReference>
<dbReference type="InterPro" id="IPR016167">
    <property type="entry name" value="FAD-bd_PCMH_sub1"/>
</dbReference>
<dbReference type="GO" id="GO:0046872">
    <property type="term" value="F:metal ion binding"/>
    <property type="evidence" value="ECO:0007669"/>
    <property type="project" value="UniProtKB-KW"/>
</dbReference>
<evidence type="ECO:0000256" key="5">
    <source>
        <dbReference type="ARBA" id="ARBA00023002"/>
    </source>
</evidence>
<dbReference type="Gene3D" id="1.10.45.10">
    <property type="entry name" value="Vanillyl-alcohol Oxidase, Chain A, domain 4"/>
    <property type="match status" value="1"/>
</dbReference>
<evidence type="ECO:0000313" key="10">
    <source>
        <dbReference type="EMBL" id="AUX23801.1"/>
    </source>
</evidence>
<dbReference type="InterPro" id="IPR006094">
    <property type="entry name" value="Oxid_FAD_bind_N"/>
</dbReference>
<protein>
    <submittedName>
        <fullName evidence="10">Dimethylmenaquinone methyltransferase</fullName>
    </submittedName>
</protein>
<dbReference type="AlphaFoldDB" id="A0A4P2Q3S3"/>
<keyword evidence="7" id="KW-0411">Iron-sulfur</keyword>
<name>A0A4P2Q3S3_SORCE</name>
<dbReference type="InterPro" id="IPR016169">
    <property type="entry name" value="FAD-bd_PCMH_sub2"/>
</dbReference>
<dbReference type="InterPro" id="IPR016171">
    <property type="entry name" value="Vanillyl_alc_oxidase_C-sub2"/>
</dbReference>
<dbReference type="Gene3D" id="3.30.43.10">
    <property type="entry name" value="Uridine Diphospho-n-acetylenolpyruvylglucosamine Reductase, domain 2"/>
    <property type="match status" value="1"/>
</dbReference>
<feature type="domain" description="FAD-binding PCMH-type" evidence="9">
    <location>
        <begin position="56"/>
        <end position="288"/>
    </location>
</feature>
<evidence type="ECO:0000256" key="1">
    <source>
        <dbReference type="ARBA" id="ARBA00001974"/>
    </source>
</evidence>